<dbReference type="InterPro" id="IPR050297">
    <property type="entry name" value="LipidA_mod_glycosyltrf_83"/>
</dbReference>
<dbReference type="PANTHER" id="PTHR33908">
    <property type="entry name" value="MANNOSYLTRANSFERASE YKCB-RELATED"/>
    <property type="match status" value="1"/>
</dbReference>
<gene>
    <name evidence="10" type="ORF">F7231_02535</name>
</gene>
<keyword evidence="5 9" id="KW-0812">Transmembrane</keyword>
<dbReference type="PANTHER" id="PTHR33908:SF11">
    <property type="entry name" value="MEMBRANE PROTEIN"/>
    <property type="match status" value="1"/>
</dbReference>
<evidence type="ECO:0000256" key="2">
    <source>
        <dbReference type="ARBA" id="ARBA00022475"/>
    </source>
</evidence>
<keyword evidence="7 9" id="KW-0472">Membrane</keyword>
<feature type="transmembrane region" description="Helical" evidence="9">
    <location>
        <begin position="153"/>
        <end position="173"/>
    </location>
</feature>
<feature type="transmembrane region" description="Helical" evidence="9">
    <location>
        <begin position="439"/>
        <end position="458"/>
    </location>
</feature>
<feature type="transmembrane region" description="Helical" evidence="9">
    <location>
        <begin position="180"/>
        <end position="200"/>
    </location>
</feature>
<dbReference type="RefSeq" id="WP_166690795.1">
    <property type="nucleotide sequence ID" value="NZ_WAEL01000001.1"/>
</dbReference>
<comment type="subcellular location">
    <subcellularLocation>
        <location evidence="1">Cell membrane</location>
        <topology evidence="1">Multi-pass membrane protein</topology>
    </subcellularLocation>
</comment>
<evidence type="ECO:0000256" key="9">
    <source>
        <dbReference type="SAM" id="Phobius"/>
    </source>
</evidence>
<feature type="transmembrane region" description="Helical" evidence="9">
    <location>
        <begin position="413"/>
        <end position="432"/>
    </location>
</feature>
<evidence type="ECO:0000256" key="4">
    <source>
        <dbReference type="ARBA" id="ARBA00022679"/>
    </source>
</evidence>
<dbReference type="PROSITE" id="PS50005">
    <property type="entry name" value="TPR"/>
    <property type="match status" value="1"/>
</dbReference>
<feature type="transmembrane region" description="Helical" evidence="9">
    <location>
        <begin position="383"/>
        <end position="401"/>
    </location>
</feature>
<evidence type="ECO:0000256" key="3">
    <source>
        <dbReference type="ARBA" id="ARBA00022676"/>
    </source>
</evidence>
<keyword evidence="2" id="KW-1003">Cell membrane</keyword>
<evidence type="ECO:0000256" key="7">
    <source>
        <dbReference type="ARBA" id="ARBA00023136"/>
    </source>
</evidence>
<evidence type="ECO:0000256" key="1">
    <source>
        <dbReference type="ARBA" id="ARBA00004651"/>
    </source>
</evidence>
<evidence type="ECO:0000313" key="10">
    <source>
        <dbReference type="EMBL" id="NID09036.1"/>
    </source>
</evidence>
<proteinExistence type="predicted"/>
<keyword evidence="6 9" id="KW-1133">Transmembrane helix</keyword>
<protein>
    <recommendedName>
        <fullName evidence="12">Phospholipid carrier-dependent glycosyltransferase</fullName>
    </recommendedName>
</protein>
<feature type="transmembrane region" description="Helical" evidence="9">
    <location>
        <begin position="25"/>
        <end position="43"/>
    </location>
</feature>
<evidence type="ECO:0000313" key="11">
    <source>
        <dbReference type="Proteomes" id="UP000606008"/>
    </source>
</evidence>
<organism evidence="10 11">
    <name type="scientific">Fibrivirga algicola</name>
    <dbReference type="NCBI Taxonomy" id="2950420"/>
    <lineage>
        <taxon>Bacteria</taxon>
        <taxon>Pseudomonadati</taxon>
        <taxon>Bacteroidota</taxon>
        <taxon>Cytophagia</taxon>
        <taxon>Cytophagales</taxon>
        <taxon>Spirosomataceae</taxon>
        <taxon>Fibrivirga</taxon>
    </lineage>
</organism>
<evidence type="ECO:0000256" key="6">
    <source>
        <dbReference type="ARBA" id="ARBA00022989"/>
    </source>
</evidence>
<feature type="transmembrane region" description="Helical" evidence="9">
    <location>
        <begin position="220"/>
        <end position="239"/>
    </location>
</feature>
<evidence type="ECO:0000256" key="8">
    <source>
        <dbReference type="PROSITE-ProRule" id="PRU00339"/>
    </source>
</evidence>
<comment type="caution">
    <text evidence="10">The sequence shown here is derived from an EMBL/GenBank/DDBJ whole genome shotgun (WGS) entry which is preliminary data.</text>
</comment>
<keyword evidence="8" id="KW-0802">TPR repeat</keyword>
<evidence type="ECO:0008006" key="12">
    <source>
        <dbReference type="Google" id="ProtNLM"/>
    </source>
</evidence>
<feature type="transmembrane region" description="Helical" evidence="9">
    <location>
        <begin position="251"/>
        <end position="269"/>
    </location>
</feature>
<dbReference type="SUPFAM" id="SSF48452">
    <property type="entry name" value="TPR-like"/>
    <property type="match status" value="1"/>
</dbReference>
<dbReference type="EMBL" id="WAEL01000001">
    <property type="protein sequence ID" value="NID09036.1"/>
    <property type="molecule type" value="Genomic_DNA"/>
</dbReference>
<name>A0ABX0QCQ9_9BACT</name>
<keyword evidence="4" id="KW-0808">Transferase</keyword>
<feature type="repeat" description="TPR" evidence="8">
    <location>
        <begin position="628"/>
        <end position="661"/>
    </location>
</feature>
<dbReference type="Proteomes" id="UP000606008">
    <property type="component" value="Unassembled WGS sequence"/>
</dbReference>
<evidence type="ECO:0000256" key="5">
    <source>
        <dbReference type="ARBA" id="ARBA00022692"/>
    </source>
</evidence>
<feature type="transmembrane region" description="Helical" evidence="9">
    <location>
        <begin position="128"/>
        <end position="147"/>
    </location>
</feature>
<keyword evidence="3" id="KW-0328">Glycosyltransferase</keyword>
<reference evidence="11" key="1">
    <citation type="submission" date="2019-09" db="EMBL/GenBank/DDBJ databases">
        <authorList>
            <person name="Jung D.-H."/>
        </authorList>
    </citation>
    <scope>NUCLEOTIDE SEQUENCE [LARGE SCALE GENOMIC DNA]</scope>
    <source>
        <strain evidence="11">JA-25</strain>
    </source>
</reference>
<dbReference type="Gene3D" id="1.25.40.10">
    <property type="entry name" value="Tetratricopeptide repeat domain"/>
    <property type="match status" value="1"/>
</dbReference>
<sequence length="691" mass="76232">MSLVLPQGEVITSPTYLSAGRKQRVFWLIMLALLAAGIVRSNWATRLDSFTLDEAYHIMAGVSYAKTGSYRINPEHPPLTKRWVGTVVLMNGYNLAPFRPLQDKVDERRFAEEGVYLKNDPDAIQQQARAAMFALNSLLLLGFTLLLRRVLGPVVALATLAYLVIDPTVAAHLPVVMTDLPVALLSGTSMLAAVVAFRSWRVADLALLSLCVGVTLASKHSAVLTVMAVALLGGVLALAGRGTLADRLRRLGLVALVLVGALVVLWGFYGFRYRDSVEVGEFFNRPLATKIDDIRSPLYKDVLHRLADWQLLPASYLWGLADTIRAGVEGRANSAFAFGKLYYSRAPFYYTPGIWAVKLPLGLLLLTLGGLGLWLLKRLPQAARLPLAALALLAGFFWLALAKGSTYGGVRHALSVLPLLAVLGGLVVAAAIDSQSRWLRGGVLVALAAALLLAGPVVRPWEYFNELVGGPATSYRYFNDEGVDLNQRSKELVEYYKTHIQPSGQVPFIWYGVPRSEKQRYQLHWVGEKPEQDSLLFQSEHLTGTVLTSTQALAPNLYQDDYLVFQKAKPVARMGNLLVFQGTFRLPNLRASWLGGQGYKALYIDAKPNPEKAIRYIAEAVRLNPKIFVIDLELGNLYAQRGDRQKALHAFGLAHRYCPDDDMKKLLAQHLVLLRKAETGKLPTLRNPAME</sequence>
<reference evidence="11" key="2">
    <citation type="submission" date="2023-07" db="EMBL/GenBank/DDBJ databases">
        <authorList>
            <person name="Jung D.-H."/>
        </authorList>
    </citation>
    <scope>NUCLEOTIDE SEQUENCE [LARGE SCALE GENOMIC DNA]</scope>
    <source>
        <strain evidence="11">JA-25</strain>
    </source>
</reference>
<dbReference type="InterPro" id="IPR011990">
    <property type="entry name" value="TPR-like_helical_dom_sf"/>
</dbReference>
<feature type="transmembrane region" description="Helical" evidence="9">
    <location>
        <begin position="354"/>
        <end position="376"/>
    </location>
</feature>
<dbReference type="InterPro" id="IPR019734">
    <property type="entry name" value="TPR_rpt"/>
</dbReference>
<accession>A0ABX0QCQ9</accession>
<keyword evidence="11" id="KW-1185">Reference proteome</keyword>